<evidence type="ECO:0000313" key="4">
    <source>
        <dbReference type="Proteomes" id="UP001165296"/>
    </source>
</evidence>
<dbReference type="PANTHER" id="PTHR12526">
    <property type="entry name" value="GLYCOSYLTRANSFERASE"/>
    <property type="match status" value="1"/>
</dbReference>
<sequence length="413" mass="46232">MRKKLLMVIPNLGLGGAQRAFHDHSVELSKYYDVTEAVFDLDLDNLYPSGNPLESLKVEGGGGPVRKVTNFFKRVSQLKQLKQRLKTDICISHLEGADYVNLLSKGQEKVILLIQGSKTHDRNISGATGWLRKSVLMPMLYKRADRIVCVSRDIIPEMVDDYGVDRRKLSAINNSFEVESVWEKAQEPLPPAMQAVYDSAPILVTSGRLAIQKNQKPLLDIFAELRKTNPSKLVFIGDGELRTEIVDHARSLGLRVYEAWAEQALTPEFDVYFVGLQHNPFQYIRPATAFVFPSAWEGFPLALGEAMTCGVPVVSTDCPTGPREMLAPDSATPAQPIRAAEWAEYGILMPMLTDAGTLAADEQVWTDTLRALLQDEAKRKHLGAVARQRSNDFTHANTFRRWQKLIDEVLAEK</sequence>
<dbReference type="RefSeq" id="WP_226175611.1">
    <property type="nucleotide sequence ID" value="NZ_JAJADR010000002.1"/>
</dbReference>
<dbReference type="CDD" id="cd03811">
    <property type="entry name" value="GT4_GT28_WabH-like"/>
    <property type="match status" value="1"/>
</dbReference>
<evidence type="ECO:0000259" key="1">
    <source>
        <dbReference type="Pfam" id="PF00534"/>
    </source>
</evidence>
<evidence type="ECO:0000313" key="3">
    <source>
        <dbReference type="EMBL" id="MCB2408498.1"/>
    </source>
</evidence>
<gene>
    <name evidence="3" type="ORF">LGH74_10965</name>
</gene>
<feature type="domain" description="Glycosyl transferase family 1" evidence="1">
    <location>
        <begin position="197"/>
        <end position="329"/>
    </location>
</feature>
<accession>A0ABS8ASA5</accession>
<reference evidence="3" key="1">
    <citation type="submission" date="2021-10" db="EMBL/GenBank/DDBJ databases">
        <authorList>
            <person name="Dean J.D."/>
            <person name="Kim M.K."/>
            <person name="Newey C.N."/>
            <person name="Stoker T.S."/>
            <person name="Thompson D.W."/>
            <person name="Grose J.H."/>
        </authorList>
    </citation>
    <scope>NUCLEOTIDE SEQUENCE</scope>
    <source>
        <strain evidence="3">BT178</strain>
    </source>
</reference>
<proteinExistence type="predicted"/>
<comment type="caution">
    <text evidence="3">The sequence shown here is derived from an EMBL/GenBank/DDBJ whole genome shotgun (WGS) entry which is preliminary data.</text>
</comment>
<dbReference type="InterPro" id="IPR028098">
    <property type="entry name" value="Glyco_trans_4-like_N"/>
</dbReference>
<dbReference type="Pfam" id="PF00534">
    <property type="entry name" value="Glycos_transf_1"/>
    <property type="match status" value="1"/>
</dbReference>
<dbReference type="SUPFAM" id="SSF53756">
    <property type="entry name" value="UDP-Glycosyltransferase/glycogen phosphorylase"/>
    <property type="match status" value="1"/>
</dbReference>
<keyword evidence="4" id="KW-1185">Reference proteome</keyword>
<protein>
    <submittedName>
        <fullName evidence="3">Glycosyltransferase</fullName>
    </submittedName>
</protein>
<feature type="domain" description="Glycosyltransferase subfamily 4-like N-terminal" evidence="2">
    <location>
        <begin position="66"/>
        <end position="177"/>
    </location>
</feature>
<dbReference type="Pfam" id="PF13439">
    <property type="entry name" value="Glyco_transf_4"/>
    <property type="match status" value="1"/>
</dbReference>
<evidence type="ECO:0000259" key="2">
    <source>
        <dbReference type="Pfam" id="PF13439"/>
    </source>
</evidence>
<dbReference type="PANTHER" id="PTHR12526:SF630">
    <property type="entry name" value="GLYCOSYLTRANSFERASE"/>
    <property type="match status" value="1"/>
</dbReference>
<dbReference type="InterPro" id="IPR001296">
    <property type="entry name" value="Glyco_trans_1"/>
</dbReference>
<dbReference type="Proteomes" id="UP001165296">
    <property type="component" value="Unassembled WGS sequence"/>
</dbReference>
<dbReference type="Gene3D" id="3.40.50.2000">
    <property type="entry name" value="Glycogen Phosphorylase B"/>
    <property type="match status" value="2"/>
</dbReference>
<name>A0ABS8ASA5_9BACT</name>
<organism evidence="3 4">
    <name type="scientific">Hymenobacter lucidus</name>
    <dbReference type="NCBI Taxonomy" id="2880930"/>
    <lineage>
        <taxon>Bacteria</taxon>
        <taxon>Pseudomonadati</taxon>
        <taxon>Bacteroidota</taxon>
        <taxon>Cytophagia</taxon>
        <taxon>Cytophagales</taxon>
        <taxon>Hymenobacteraceae</taxon>
        <taxon>Hymenobacter</taxon>
    </lineage>
</organism>
<dbReference type="EMBL" id="JAJADR010000002">
    <property type="protein sequence ID" value="MCB2408498.1"/>
    <property type="molecule type" value="Genomic_DNA"/>
</dbReference>